<keyword evidence="7 8" id="KW-0503">Monooxygenase</keyword>
<keyword evidence="10" id="KW-1185">Reference proteome</keyword>
<dbReference type="InterPro" id="IPR017972">
    <property type="entry name" value="Cyt_P450_CS"/>
</dbReference>
<dbReference type="PANTHER" id="PTHR46696">
    <property type="entry name" value="P450, PUTATIVE (EUROFUNG)-RELATED"/>
    <property type="match status" value="1"/>
</dbReference>
<dbReference type="AlphaFoldDB" id="A0A7W9HN45"/>
<keyword evidence="5 8" id="KW-0560">Oxidoreductase</keyword>
<dbReference type="RefSeq" id="WP_184923706.1">
    <property type="nucleotide sequence ID" value="NZ_JACHMO010000001.1"/>
</dbReference>
<dbReference type="PRINTS" id="PR00359">
    <property type="entry name" value="BP450"/>
</dbReference>
<dbReference type="InterPro" id="IPR036396">
    <property type="entry name" value="Cyt_P450_sf"/>
</dbReference>
<evidence type="ECO:0000256" key="2">
    <source>
        <dbReference type="ARBA" id="ARBA00010617"/>
    </source>
</evidence>
<evidence type="ECO:0000256" key="7">
    <source>
        <dbReference type="ARBA" id="ARBA00023033"/>
    </source>
</evidence>
<evidence type="ECO:0000256" key="8">
    <source>
        <dbReference type="RuleBase" id="RU000461"/>
    </source>
</evidence>
<protein>
    <submittedName>
        <fullName evidence="9">Nocardicin N-oxygenase</fullName>
        <ecNumber evidence="9">1.14.13.-</ecNumber>
    </submittedName>
</protein>
<dbReference type="Gene3D" id="1.10.630.10">
    <property type="entry name" value="Cytochrome P450"/>
    <property type="match status" value="1"/>
</dbReference>
<gene>
    <name evidence="9" type="ORF">F4560_005058</name>
</gene>
<dbReference type="GO" id="GO:0005506">
    <property type="term" value="F:iron ion binding"/>
    <property type="evidence" value="ECO:0007669"/>
    <property type="project" value="InterPro"/>
</dbReference>
<proteinExistence type="inferred from homology"/>
<keyword evidence="4 8" id="KW-0479">Metal-binding</keyword>
<dbReference type="InterPro" id="IPR002397">
    <property type="entry name" value="Cyt_P450_B"/>
</dbReference>
<dbReference type="PRINTS" id="PR00385">
    <property type="entry name" value="P450"/>
</dbReference>
<evidence type="ECO:0000256" key="6">
    <source>
        <dbReference type="ARBA" id="ARBA00023004"/>
    </source>
</evidence>
<evidence type="ECO:0000256" key="5">
    <source>
        <dbReference type="ARBA" id="ARBA00023002"/>
    </source>
</evidence>
<comment type="caution">
    <text evidence="9">The sequence shown here is derived from an EMBL/GenBank/DDBJ whole genome shotgun (WGS) entry which is preliminary data.</text>
</comment>
<reference evidence="9 10" key="1">
    <citation type="submission" date="2020-08" db="EMBL/GenBank/DDBJ databases">
        <title>Sequencing the genomes of 1000 actinobacteria strains.</title>
        <authorList>
            <person name="Klenk H.-P."/>
        </authorList>
    </citation>
    <scope>NUCLEOTIDE SEQUENCE [LARGE SCALE GENOMIC DNA]</scope>
    <source>
        <strain evidence="9 10">DSM 45486</strain>
    </source>
</reference>
<evidence type="ECO:0000313" key="9">
    <source>
        <dbReference type="EMBL" id="MBB5805290.1"/>
    </source>
</evidence>
<organism evidence="9 10">
    <name type="scientific">Saccharothrix ecbatanensis</name>
    <dbReference type="NCBI Taxonomy" id="1105145"/>
    <lineage>
        <taxon>Bacteria</taxon>
        <taxon>Bacillati</taxon>
        <taxon>Actinomycetota</taxon>
        <taxon>Actinomycetes</taxon>
        <taxon>Pseudonocardiales</taxon>
        <taxon>Pseudonocardiaceae</taxon>
        <taxon>Saccharothrix</taxon>
    </lineage>
</organism>
<evidence type="ECO:0000256" key="3">
    <source>
        <dbReference type="ARBA" id="ARBA00022617"/>
    </source>
</evidence>
<dbReference type="SUPFAM" id="SSF48264">
    <property type="entry name" value="Cytochrome P450"/>
    <property type="match status" value="1"/>
</dbReference>
<dbReference type="GO" id="GO:0020037">
    <property type="term" value="F:heme binding"/>
    <property type="evidence" value="ECO:0007669"/>
    <property type="project" value="InterPro"/>
</dbReference>
<evidence type="ECO:0000256" key="4">
    <source>
        <dbReference type="ARBA" id="ARBA00022723"/>
    </source>
</evidence>
<sequence length="369" mass="40397">MSQEHTSTDRIERFDLPDGGTGWWVGGYREVRVVLADPRFSSAAAAHPDHAATRQVPLDPDLILTMDPPRHTRVRKPAVRQFTAAHAERLRGFVERTAEDLLDGFTEPPVDLVERFAAPLTSAGICAALDLPPVDHTRLRAWARPLLALDAEQAVGAAEAAVGLTTYLARLLDDPGVWRDGAVAASLVADLEPEEAGRLLTFLLISGHVSTSVQLVNCVLELLVRPTEWRRLTDDPALVDRAVEELLRFSPPESGGLGPRRAVEDVELAGVLIRTGDVVVPCTREANLDPSVFPSADRLDVTREDCRHLSFGPGRHHCVGAHLARMELQVALGALVRRFPGLRLAVPPDGLHRRSGLQFRELVELPVSW</sequence>
<dbReference type="PROSITE" id="PS00086">
    <property type="entry name" value="CYTOCHROME_P450"/>
    <property type="match status" value="1"/>
</dbReference>
<comment type="similarity">
    <text evidence="2 8">Belongs to the cytochrome P450 family.</text>
</comment>
<dbReference type="PANTHER" id="PTHR46696:SF5">
    <property type="entry name" value="CYTOCHROME P450 BJ-1"/>
    <property type="match status" value="1"/>
</dbReference>
<dbReference type="InterPro" id="IPR001128">
    <property type="entry name" value="Cyt_P450"/>
</dbReference>
<evidence type="ECO:0000256" key="1">
    <source>
        <dbReference type="ARBA" id="ARBA00001971"/>
    </source>
</evidence>
<dbReference type="GO" id="GO:0004497">
    <property type="term" value="F:monooxygenase activity"/>
    <property type="evidence" value="ECO:0007669"/>
    <property type="project" value="UniProtKB-KW"/>
</dbReference>
<dbReference type="Pfam" id="PF00067">
    <property type="entry name" value="p450"/>
    <property type="match status" value="1"/>
</dbReference>
<dbReference type="EMBL" id="JACHMO010000001">
    <property type="protein sequence ID" value="MBB5805290.1"/>
    <property type="molecule type" value="Genomic_DNA"/>
</dbReference>
<keyword evidence="3 8" id="KW-0349">Heme</keyword>
<dbReference type="EC" id="1.14.13.-" evidence="9"/>
<dbReference type="GO" id="GO:0016705">
    <property type="term" value="F:oxidoreductase activity, acting on paired donors, with incorporation or reduction of molecular oxygen"/>
    <property type="evidence" value="ECO:0007669"/>
    <property type="project" value="InterPro"/>
</dbReference>
<accession>A0A7W9HN45</accession>
<evidence type="ECO:0000313" key="10">
    <source>
        <dbReference type="Proteomes" id="UP000552097"/>
    </source>
</evidence>
<name>A0A7W9HN45_9PSEU</name>
<keyword evidence="6 8" id="KW-0408">Iron</keyword>
<comment type="cofactor">
    <cofactor evidence="1">
        <name>heme</name>
        <dbReference type="ChEBI" id="CHEBI:30413"/>
    </cofactor>
</comment>
<dbReference type="Proteomes" id="UP000552097">
    <property type="component" value="Unassembled WGS sequence"/>
</dbReference>
<dbReference type="FunFam" id="1.10.630.10:FF:000018">
    <property type="entry name" value="Cytochrome P450 monooxygenase"/>
    <property type="match status" value="1"/>
</dbReference>